<feature type="transmembrane region" description="Helical" evidence="7">
    <location>
        <begin position="261"/>
        <end position="279"/>
    </location>
</feature>
<dbReference type="AlphaFoldDB" id="A0A177CUD7"/>
<evidence type="ECO:0000256" key="6">
    <source>
        <dbReference type="SAM" id="MobiDB-lite"/>
    </source>
</evidence>
<dbReference type="GO" id="GO:0016020">
    <property type="term" value="C:membrane"/>
    <property type="evidence" value="ECO:0007669"/>
    <property type="project" value="UniProtKB-SubCell"/>
</dbReference>
<dbReference type="Pfam" id="PF20684">
    <property type="entry name" value="Fung_rhodopsin"/>
    <property type="match status" value="1"/>
</dbReference>
<name>A0A177CUD7_9PLEO</name>
<dbReference type="RefSeq" id="XP_018041530.1">
    <property type="nucleotide sequence ID" value="XM_018184389.1"/>
</dbReference>
<dbReference type="EMBL" id="KV441548">
    <property type="protein sequence ID" value="OAG11165.1"/>
    <property type="molecule type" value="Genomic_DNA"/>
</dbReference>
<feature type="transmembrane region" description="Helical" evidence="7">
    <location>
        <begin position="102"/>
        <end position="130"/>
    </location>
</feature>
<organism evidence="9 10">
    <name type="scientific">Paraphaeosphaeria sporulosa</name>
    <dbReference type="NCBI Taxonomy" id="1460663"/>
    <lineage>
        <taxon>Eukaryota</taxon>
        <taxon>Fungi</taxon>
        <taxon>Dikarya</taxon>
        <taxon>Ascomycota</taxon>
        <taxon>Pezizomycotina</taxon>
        <taxon>Dothideomycetes</taxon>
        <taxon>Pleosporomycetidae</taxon>
        <taxon>Pleosporales</taxon>
        <taxon>Massarineae</taxon>
        <taxon>Didymosphaeriaceae</taxon>
        <taxon>Paraphaeosphaeria</taxon>
    </lineage>
</organism>
<evidence type="ECO:0000256" key="7">
    <source>
        <dbReference type="SAM" id="Phobius"/>
    </source>
</evidence>
<feature type="transmembrane region" description="Helical" evidence="7">
    <location>
        <begin position="23"/>
        <end position="45"/>
    </location>
</feature>
<feature type="transmembrane region" description="Helical" evidence="7">
    <location>
        <begin position="142"/>
        <end position="163"/>
    </location>
</feature>
<dbReference type="GeneID" id="28767875"/>
<proteinExistence type="inferred from homology"/>
<evidence type="ECO:0000256" key="1">
    <source>
        <dbReference type="ARBA" id="ARBA00004141"/>
    </source>
</evidence>
<evidence type="ECO:0000313" key="10">
    <source>
        <dbReference type="Proteomes" id="UP000077069"/>
    </source>
</evidence>
<gene>
    <name evidence="9" type="ORF">CC84DRAFT_1253691</name>
</gene>
<feature type="transmembrane region" description="Helical" evidence="7">
    <location>
        <begin position="188"/>
        <end position="211"/>
    </location>
</feature>
<sequence length="398" mass="44021">MPPAYAHDLFRRVEQQKTAESNATLAVSGLIIALAVVSVGLRFYTRIFTKSGLKADDWSIFAAVLFTLATAAVTLVANSVAPNGVWVSENTDTSYVYTSHDILYLKLAFATSILYFTIAGTTKLAILLMYNRIFNVSNAFRAQLYFAIFLVVGWWLGCTVASFTNCIPLEWSWINSFADPRYCFDYNMFWMASGACEIVLDVIILAMPVSVVVRMKMSWQRKGLVLGIFALGAFTIITGLVRVVLGFKKNSRVPSYSNTEVWTTVHAGMSIVCASLPIFRPLMRRIAKSAFVSRISSVLSIRKPTSTRGSTTEKKHSPSSSADTSIASFVHNERVAPAFVATSFITRPEPAFVEPAFCQLPTIHVEERHNSLTAQWAGFLEESARKSKEGDSMACEEV</sequence>
<feature type="transmembrane region" description="Helical" evidence="7">
    <location>
        <begin position="223"/>
        <end position="241"/>
    </location>
</feature>
<evidence type="ECO:0000256" key="3">
    <source>
        <dbReference type="ARBA" id="ARBA00022989"/>
    </source>
</evidence>
<feature type="transmembrane region" description="Helical" evidence="7">
    <location>
        <begin position="57"/>
        <end position="82"/>
    </location>
</feature>
<keyword evidence="3 7" id="KW-1133">Transmembrane helix</keyword>
<feature type="region of interest" description="Disordered" evidence="6">
    <location>
        <begin position="304"/>
        <end position="324"/>
    </location>
</feature>
<dbReference type="InParanoid" id="A0A177CUD7"/>
<evidence type="ECO:0000256" key="4">
    <source>
        <dbReference type="ARBA" id="ARBA00023136"/>
    </source>
</evidence>
<dbReference type="Proteomes" id="UP000077069">
    <property type="component" value="Unassembled WGS sequence"/>
</dbReference>
<dbReference type="PANTHER" id="PTHR33048">
    <property type="entry name" value="PTH11-LIKE INTEGRAL MEMBRANE PROTEIN (AFU_ORTHOLOGUE AFUA_5G11245)"/>
    <property type="match status" value="1"/>
</dbReference>
<comment type="similarity">
    <text evidence="5">Belongs to the SAT4 family.</text>
</comment>
<comment type="subcellular location">
    <subcellularLocation>
        <location evidence="1">Membrane</location>
        <topology evidence="1">Multi-pass membrane protein</topology>
    </subcellularLocation>
</comment>
<protein>
    <recommendedName>
        <fullName evidence="8">Rhodopsin domain-containing protein</fullName>
    </recommendedName>
</protein>
<evidence type="ECO:0000256" key="2">
    <source>
        <dbReference type="ARBA" id="ARBA00022692"/>
    </source>
</evidence>
<dbReference type="InterPro" id="IPR052337">
    <property type="entry name" value="SAT4-like"/>
</dbReference>
<keyword evidence="4 7" id="KW-0472">Membrane</keyword>
<accession>A0A177CUD7</accession>
<evidence type="ECO:0000259" key="8">
    <source>
        <dbReference type="Pfam" id="PF20684"/>
    </source>
</evidence>
<dbReference type="PANTHER" id="PTHR33048:SF47">
    <property type="entry name" value="INTEGRAL MEMBRANE PROTEIN-RELATED"/>
    <property type="match status" value="1"/>
</dbReference>
<dbReference type="InterPro" id="IPR049326">
    <property type="entry name" value="Rhodopsin_dom_fungi"/>
</dbReference>
<evidence type="ECO:0000256" key="5">
    <source>
        <dbReference type="ARBA" id="ARBA00038359"/>
    </source>
</evidence>
<keyword evidence="2 7" id="KW-0812">Transmembrane</keyword>
<feature type="domain" description="Rhodopsin" evidence="8">
    <location>
        <begin position="41"/>
        <end position="285"/>
    </location>
</feature>
<keyword evidence="10" id="KW-1185">Reference proteome</keyword>
<dbReference type="STRING" id="1460663.A0A177CUD7"/>
<dbReference type="OrthoDB" id="5329176at2759"/>
<evidence type="ECO:0000313" key="9">
    <source>
        <dbReference type="EMBL" id="OAG11165.1"/>
    </source>
</evidence>
<reference evidence="9 10" key="1">
    <citation type="submission" date="2016-05" db="EMBL/GenBank/DDBJ databases">
        <title>Comparative analysis of secretome profiles of manganese(II)-oxidizing ascomycete fungi.</title>
        <authorList>
            <consortium name="DOE Joint Genome Institute"/>
            <person name="Zeiner C.A."/>
            <person name="Purvine S.O."/>
            <person name="Zink E.M."/>
            <person name="Wu S."/>
            <person name="Pasa-Tolic L."/>
            <person name="Chaput D.L."/>
            <person name="Haridas S."/>
            <person name="Grigoriev I.V."/>
            <person name="Santelli C.M."/>
            <person name="Hansel C.M."/>
        </authorList>
    </citation>
    <scope>NUCLEOTIDE SEQUENCE [LARGE SCALE GENOMIC DNA]</scope>
    <source>
        <strain evidence="9 10">AP3s5-JAC2a</strain>
    </source>
</reference>